<organism evidence="9 10">
    <name type="scientific">Henriciella mobilis</name>
    <dbReference type="NCBI Taxonomy" id="2305467"/>
    <lineage>
        <taxon>Bacteria</taxon>
        <taxon>Pseudomonadati</taxon>
        <taxon>Pseudomonadota</taxon>
        <taxon>Alphaproteobacteria</taxon>
        <taxon>Hyphomonadales</taxon>
        <taxon>Hyphomonadaceae</taxon>
        <taxon>Henriciella</taxon>
    </lineage>
</organism>
<dbReference type="Proteomes" id="UP000266385">
    <property type="component" value="Unassembled WGS sequence"/>
</dbReference>
<dbReference type="GO" id="GO:0008460">
    <property type="term" value="F:dTDP-glucose 4,6-dehydratase activity"/>
    <property type="evidence" value="ECO:0007669"/>
    <property type="project" value="UniProtKB-EC"/>
</dbReference>
<evidence type="ECO:0000256" key="3">
    <source>
        <dbReference type="ARBA" id="ARBA00008178"/>
    </source>
</evidence>
<dbReference type="InterPro" id="IPR036291">
    <property type="entry name" value="NAD(P)-bd_dom_sf"/>
</dbReference>
<dbReference type="Pfam" id="PF16363">
    <property type="entry name" value="GDP_Man_Dehyd"/>
    <property type="match status" value="1"/>
</dbReference>
<dbReference type="InterPro" id="IPR005888">
    <property type="entry name" value="dTDP_Gluc_deHydtase"/>
</dbReference>
<comment type="catalytic activity">
    <reaction evidence="1 7">
        <text>dTDP-alpha-D-glucose = dTDP-4-dehydro-6-deoxy-alpha-D-glucose + H2O</text>
        <dbReference type="Rhea" id="RHEA:17221"/>
        <dbReference type="ChEBI" id="CHEBI:15377"/>
        <dbReference type="ChEBI" id="CHEBI:57477"/>
        <dbReference type="ChEBI" id="CHEBI:57649"/>
        <dbReference type="EC" id="4.2.1.46"/>
    </reaction>
</comment>
<dbReference type="EC" id="4.2.1.46" evidence="4 7"/>
<keyword evidence="6 7" id="KW-0456">Lyase</keyword>
<gene>
    <name evidence="9" type="primary">rfbB</name>
    <name evidence="9" type="ORF">D1223_00280</name>
</gene>
<evidence type="ECO:0000313" key="10">
    <source>
        <dbReference type="Proteomes" id="UP000266385"/>
    </source>
</evidence>
<evidence type="ECO:0000256" key="2">
    <source>
        <dbReference type="ARBA" id="ARBA00001911"/>
    </source>
</evidence>
<name>A0A399RKV2_9PROT</name>
<dbReference type="Gene3D" id="3.40.50.720">
    <property type="entry name" value="NAD(P)-binding Rossmann-like Domain"/>
    <property type="match status" value="1"/>
</dbReference>
<protein>
    <recommendedName>
        <fullName evidence="4 7">dTDP-glucose 4,6-dehydratase</fullName>
        <ecNumber evidence="4 7">4.2.1.46</ecNumber>
    </recommendedName>
</protein>
<evidence type="ECO:0000259" key="8">
    <source>
        <dbReference type="Pfam" id="PF16363"/>
    </source>
</evidence>
<dbReference type="OrthoDB" id="9801785at2"/>
<accession>A0A399RKV2</accession>
<dbReference type="Gene3D" id="3.90.25.10">
    <property type="entry name" value="UDP-galactose 4-epimerase, domain 1"/>
    <property type="match status" value="1"/>
</dbReference>
<dbReference type="SUPFAM" id="SSF51735">
    <property type="entry name" value="NAD(P)-binding Rossmann-fold domains"/>
    <property type="match status" value="1"/>
</dbReference>
<reference evidence="9 10" key="1">
    <citation type="submission" date="2018-08" db="EMBL/GenBank/DDBJ databases">
        <title>Henriciella mobilis sp. nov., isolated from seawater.</title>
        <authorList>
            <person name="Cheng H."/>
            <person name="Wu Y.-H."/>
            <person name="Xu X.-W."/>
            <person name="Guo L.-L."/>
        </authorList>
    </citation>
    <scope>NUCLEOTIDE SEQUENCE [LARGE SCALE GENOMIC DNA]</scope>
    <source>
        <strain evidence="9 10">JN25</strain>
    </source>
</reference>
<feature type="domain" description="NAD(P)-binding" evidence="8">
    <location>
        <begin position="4"/>
        <end position="317"/>
    </location>
</feature>
<dbReference type="EMBL" id="QWFX01000005">
    <property type="protein sequence ID" value="RIJ32340.1"/>
    <property type="molecule type" value="Genomic_DNA"/>
</dbReference>
<comment type="caution">
    <text evidence="9">The sequence shown here is derived from an EMBL/GenBank/DDBJ whole genome shotgun (WGS) entry which is preliminary data.</text>
</comment>
<dbReference type="PANTHER" id="PTHR43000">
    <property type="entry name" value="DTDP-D-GLUCOSE 4,6-DEHYDRATASE-RELATED"/>
    <property type="match status" value="1"/>
</dbReference>
<evidence type="ECO:0000256" key="1">
    <source>
        <dbReference type="ARBA" id="ARBA00001539"/>
    </source>
</evidence>
<sequence length="351" mass="38278">MKLLITGGAGFIGSALVRHAIACGHDVLNVDKLTYASNLNSLGSVRDDSRYRFLQADICDGDAMRRAIADFQPDIVFNLAAETHVDRSIDGPDDFIRTNIGGVHTLLEVCREALAAARLPGTFRFVQVSTDEVFGSIESGCFDETSPYRPSSPYSASKASADMLVQAWTKTFDFPAIITNCSNNYGPWQFPEKFIPTIISKAVRGEPVPVYGDGQQVRDWLFVNDHAEALLLAGQTGRTGEVYCVGGGTTMPNVELARLVCDLVDRHGAGAADKPSRELITFVEDRPGHDRRYAIDHGKITRELGWQPASDLERGLAATVDWYMANRDWLNRLAASGQAGQRLGVIKGGLV</sequence>
<dbReference type="AlphaFoldDB" id="A0A399RKV2"/>
<evidence type="ECO:0000313" key="9">
    <source>
        <dbReference type="EMBL" id="RIJ32340.1"/>
    </source>
</evidence>
<keyword evidence="5" id="KW-0520">NAD</keyword>
<dbReference type="GO" id="GO:0009225">
    <property type="term" value="P:nucleotide-sugar metabolic process"/>
    <property type="evidence" value="ECO:0007669"/>
    <property type="project" value="InterPro"/>
</dbReference>
<dbReference type="InterPro" id="IPR016040">
    <property type="entry name" value="NAD(P)-bd_dom"/>
</dbReference>
<evidence type="ECO:0000256" key="7">
    <source>
        <dbReference type="RuleBase" id="RU004473"/>
    </source>
</evidence>
<proteinExistence type="inferred from homology"/>
<dbReference type="CDD" id="cd05246">
    <property type="entry name" value="dTDP_GD_SDR_e"/>
    <property type="match status" value="1"/>
</dbReference>
<evidence type="ECO:0000256" key="6">
    <source>
        <dbReference type="ARBA" id="ARBA00023239"/>
    </source>
</evidence>
<evidence type="ECO:0000256" key="4">
    <source>
        <dbReference type="ARBA" id="ARBA00011990"/>
    </source>
</evidence>
<evidence type="ECO:0000256" key="5">
    <source>
        <dbReference type="ARBA" id="ARBA00023027"/>
    </source>
</evidence>
<keyword evidence="10" id="KW-1185">Reference proteome</keyword>
<dbReference type="NCBIfam" id="TIGR01181">
    <property type="entry name" value="dTDP_gluc_dehyt"/>
    <property type="match status" value="1"/>
</dbReference>
<comment type="cofactor">
    <cofactor evidence="2 7">
        <name>NAD(+)</name>
        <dbReference type="ChEBI" id="CHEBI:57540"/>
    </cofactor>
</comment>
<comment type="similarity">
    <text evidence="3 7">Belongs to the NAD(P)-dependent epimerase/dehydratase family. dTDP-glucose dehydratase subfamily.</text>
</comment>
<dbReference type="RefSeq" id="WP_119374421.1">
    <property type="nucleotide sequence ID" value="NZ_QWFX01000005.1"/>
</dbReference>